<evidence type="ECO:0000313" key="6">
    <source>
        <dbReference type="EMBL" id="KZP18864.1"/>
    </source>
</evidence>
<proteinExistence type="predicted"/>
<dbReference type="PANTHER" id="PTHR13398">
    <property type="entry name" value="GDP-FUCOSE PROTEIN O-FUCOSYLTRANSFERASE 2"/>
    <property type="match status" value="1"/>
</dbReference>
<evidence type="ECO:0000256" key="2">
    <source>
        <dbReference type="ARBA" id="ARBA00023253"/>
    </source>
</evidence>
<evidence type="ECO:0000256" key="1">
    <source>
        <dbReference type="ARBA" id="ARBA00022679"/>
    </source>
</evidence>
<sequence length="486" mass="55174">MIYERKGSLTAAYDSEEALVQHQQAKRPPLVLKSNVGRRNLDGHRLLFAACACLAGASLFGLLSVIVWTHHDKAQVTLEHDTQHTDPSSTSNHDKWSPSAVVLGPPTDSFRDNLRNDTQYITSWPSAGWTNDVMTYANLIYLARLTGRVPVIPTFIPSHVRGDAGPIPFGEIFNTTRLGEAIGIPVIEWQDIKAPSSNYVDEIGCWSIWQATREDDSPRGSAMISQLNLDISYTKAPQWAKLNPDDENENHAAFWSLATLGFPDHDLIPPRPSELHNALLPPDEQMLCFDYMYYVGAYKPFEYQYDYRPAWKFAAQYMRWTAWLEEVSEWYIRLALEVEIGALVPPYISIHVRHYDFQSYCGDIPLSDCFAPIPVIARRVAEVQKEVQEKTGIDVTHVIMTSDERDPVWWGEVYKQGWKTPNHTHTGGEYGEWYPVFIDAVIQSNGAGFIGTDRSTMSEMAKLRCETWHKGSTRMVRWGHIGADDH</sequence>
<dbReference type="OrthoDB" id="423313at2759"/>
<dbReference type="GO" id="GO:0006004">
    <property type="term" value="P:fucose metabolic process"/>
    <property type="evidence" value="ECO:0007669"/>
    <property type="project" value="UniProtKB-KW"/>
</dbReference>
<dbReference type="EMBL" id="KV417568">
    <property type="protein sequence ID" value="KZP18864.1"/>
    <property type="molecule type" value="Genomic_DNA"/>
</dbReference>
<evidence type="ECO:0000256" key="3">
    <source>
        <dbReference type="ARBA" id="ARBA00023277"/>
    </source>
</evidence>
<feature type="region of interest" description="Disordered" evidence="4">
    <location>
        <begin position="79"/>
        <end position="98"/>
    </location>
</feature>
<dbReference type="Gene3D" id="3.40.50.11350">
    <property type="match status" value="1"/>
</dbReference>
<keyword evidence="5" id="KW-0812">Transmembrane</keyword>
<organism evidence="6 7">
    <name type="scientific">Athelia psychrophila</name>
    <dbReference type="NCBI Taxonomy" id="1759441"/>
    <lineage>
        <taxon>Eukaryota</taxon>
        <taxon>Fungi</taxon>
        <taxon>Dikarya</taxon>
        <taxon>Basidiomycota</taxon>
        <taxon>Agaricomycotina</taxon>
        <taxon>Agaricomycetes</taxon>
        <taxon>Agaricomycetidae</taxon>
        <taxon>Atheliales</taxon>
        <taxon>Atheliaceae</taxon>
        <taxon>Athelia</taxon>
    </lineage>
</organism>
<keyword evidence="5" id="KW-1133">Transmembrane helix</keyword>
<dbReference type="STRING" id="436010.A0A166HHG7"/>
<dbReference type="PANTHER" id="PTHR13398:SF0">
    <property type="entry name" value="GDP-FUCOSE PROTEIN O-FUCOSYLTRANSFERASE 2"/>
    <property type="match status" value="1"/>
</dbReference>
<dbReference type="CDD" id="cd11296">
    <property type="entry name" value="O-FucT_like"/>
    <property type="match status" value="1"/>
</dbReference>
<dbReference type="Proteomes" id="UP000076532">
    <property type="component" value="Unassembled WGS sequence"/>
</dbReference>
<name>A0A166HHG7_9AGAM</name>
<dbReference type="AlphaFoldDB" id="A0A166HHG7"/>
<keyword evidence="3" id="KW-0119">Carbohydrate metabolism</keyword>
<evidence type="ECO:0000313" key="7">
    <source>
        <dbReference type="Proteomes" id="UP000076532"/>
    </source>
</evidence>
<keyword evidence="1" id="KW-0808">Transferase</keyword>
<reference evidence="6 7" key="1">
    <citation type="journal article" date="2016" name="Mol. Biol. Evol.">
        <title>Comparative Genomics of Early-Diverging Mushroom-Forming Fungi Provides Insights into the Origins of Lignocellulose Decay Capabilities.</title>
        <authorList>
            <person name="Nagy L.G."/>
            <person name="Riley R."/>
            <person name="Tritt A."/>
            <person name="Adam C."/>
            <person name="Daum C."/>
            <person name="Floudas D."/>
            <person name="Sun H."/>
            <person name="Yadav J.S."/>
            <person name="Pangilinan J."/>
            <person name="Larsson K.H."/>
            <person name="Matsuura K."/>
            <person name="Barry K."/>
            <person name="Labutti K."/>
            <person name="Kuo R."/>
            <person name="Ohm R.A."/>
            <person name="Bhattacharya S.S."/>
            <person name="Shirouzu T."/>
            <person name="Yoshinaga Y."/>
            <person name="Martin F.M."/>
            <person name="Grigoriev I.V."/>
            <person name="Hibbett D.S."/>
        </authorList>
    </citation>
    <scope>NUCLEOTIDE SEQUENCE [LARGE SCALE GENOMIC DNA]</scope>
    <source>
        <strain evidence="6 7">CBS 109695</strain>
    </source>
</reference>
<evidence type="ECO:0000256" key="5">
    <source>
        <dbReference type="SAM" id="Phobius"/>
    </source>
</evidence>
<keyword evidence="2" id="KW-0294">Fucose metabolism</keyword>
<protein>
    <submittedName>
        <fullName evidence="6">Uncharacterized protein</fullName>
    </submittedName>
</protein>
<dbReference type="InterPro" id="IPR045130">
    <property type="entry name" value="OFUT2-like"/>
</dbReference>
<keyword evidence="5" id="KW-0472">Membrane</keyword>
<keyword evidence="7" id="KW-1185">Reference proteome</keyword>
<dbReference type="GO" id="GO:0046922">
    <property type="term" value="F:peptide-O-fucosyltransferase activity"/>
    <property type="evidence" value="ECO:0007669"/>
    <property type="project" value="InterPro"/>
</dbReference>
<accession>A0A166HHG7</accession>
<evidence type="ECO:0000256" key="4">
    <source>
        <dbReference type="SAM" id="MobiDB-lite"/>
    </source>
</evidence>
<feature type="transmembrane region" description="Helical" evidence="5">
    <location>
        <begin position="46"/>
        <end position="68"/>
    </location>
</feature>
<gene>
    <name evidence="6" type="ORF">FIBSPDRAFT_955832</name>
</gene>